<dbReference type="EMBL" id="FNAI01000001">
    <property type="protein sequence ID" value="SDD41041.1"/>
    <property type="molecule type" value="Genomic_DNA"/>
</dbReference>
<accession>A0A1G6UIE9</accession>
<reference evidence="1 2" key="1">
    <citation type="submission" date="2016-10" db="EMBL/GenBank/DDBJ databases">
        <authorList>
            <person name="de Groot N.N."/>
        </authorList>
    </citation>
    <scope>NUCLEOTIDE SEQUENCE [LARGE SCALE GENOMIC DNA]</scope>
    <source>
        <strain evidence="1 2">47C3B</strain>
    </source>
</reference>
<protein>
    <submittedName>
        <fullName evidence="1">Uncharacterized protein</fullName>
    </submittedName>
</protein>
<dbReference type="Proteomes" id="UP000199072">
    <property type="component" value="Unassembled WGS sequence"/>
</dbReference>
<evidence type="ECO:0000313" key="2">
    <source>
        <dbReference type="Proteomes" id="UP000199072"/>
    </source>
</evidence>
<dbReference type="STRING" id="1391627.SAMN05216464_101659"/>
<organism evidence="1 2">
    <name type="scientific">Mucilaginibacter pineti</name>
    <dbReference type="NCBI Taxonomy" id="1391627"/>
    <lineage>
        <taxon>Bacteria</taxon>
        <taxon>Pseudomonadati</taxon>
        <taxon>Bacteroidota</taxon>
        <taxon>Sphingobacteriia</taxon>
        <taxon>Sphingobacteriales</taxon>
        <taxon>Sphingobacteriaceae</taxon>
        <taxon>Mucilaginibacter</taxon>
    </lineage>
</organism>
<keyword evidence="2" id="KW-1185">Reference proteome</keyword>
<dbReference type="AlphaFoldDB" id="A0A1G6UIE9"/>
<gene>
    <name evidence="1" type="ORF">SAMN05216464_101659</name>
</gene>
<evidence type="ECO:0000313" key="1">
    <source>
        <dbReference type="EMBL" id="SDD41041.1"/>
    </source>
</evidence>
<sequence length="69" mass="8056">MVEIFKTNVENGEQADIILASLYSQIHFIEINFDLEDCDRILRIKGDEFCCINIIQILKDNGFECFLLK</sequence>
<name>A0A1G6UIE9_9SPHI</name>
<proteinExistence type="predicted"/>